<reference evidence="3 4" key="1">
    <citation type="submission" date="2022-10" db="EMBL/GenBank/DDBJ databases">
        <title>WGS assembly of Paspalum vaginatum 540-79.</title>
        <authorList>
            <person name="Sun G."/>
            <person name="Wase N."/>
            <person name="Shu S."/>
            <person name="Jenkins J."/>
            <person name="Zhou B."/>
            <person name="Torres-Rodriguez J."/>
            <person name="Chen C."/>
            <person name="Sandor L."/>
            <person name="Plott C."/>
            <person name="Yoshinga Y."/>
            <person name="Daum C."/>
            <person name="Qi P."/>
            <person name="Barry K."/>
            <person name="Lipzen A."/>
            <person name="Berry L."/>
            <person name="Pedersen C."/>
            <person name="Gottilla T."/>
            <person name="Foltz A."/>
            <person name="Yu H."/>
            <person name="O'Malley R."/>
            <person name="Zhang C."/>
            <person name="Devos K."/>
            <person name="Sigmon B."/>
            <person name="Yu B."/>
            <person name="Obata T."/>
            <person name="Schmutz J."/>
            <person name="Schnable J."/>
        </authorList>
    </citation>
    <scope>NUCLEOTIDE SEQUENCE [LARGE SCALE GENOMIC DNA]</scope>
    <source>
        <strain evidence="4">cv. 540-79</strain>
    </source>
</reference>
<evidence type="ECO:0000313" key="3">
    <source>
        <dbReference type="EMBL" id="KAJ1255747.1"/>
    </source>
</evidence>
<evidence type="ECO:0000256" key="1">
    <source>
        <dbReference type="SAM" id="Phobius"/>
    </source>
</evidence>
<evidence type="ECO:0000259" key="2">
    <source>
        <dbReference type="Pfam" id="PF13968"/>
    </source>
</evidence>
<evidence type="ECO:0000313" key="4">
    <source>
        <dbReference type="Proteomes" id="UP001164776"/>
    </source>
</evidence>
<feature type="transmembrane region" description="Helical" evidence="1">
    <location>
        <begin position="64"/>
        <end position="85"/>
    </location>
</feature>
<protein>
    <recommendedName>
        <fullName evidence="2">DUF4220 domain-containing protein</fullName>
    </recommendedName>
</protein>
<dbReference type="AlphaFoldDB" id="A0A9W8CFF1"/>
<feature type="domain" description="DUF4220" evidence="2">
    <location>
        <begin position="66"/>
        <end position="301"/>
    </location>
</feature>
<dbReference type="EMBL" id="MU629647">
    <property type="protein sequence ID" value="KAJ1255747.1"/>
    <property type="molecule type" value="Genomic_DNA"/>
</dbReference>
<comment type="caution">
    <text evidence="3">The sequence shown here is derived from an EMBL/GenBank/DDBJ whole genome shotgun (WGS) entry which is preliminary data.</text>
</comment>
<feature type="transmembrane region" description="Helical" evidence="1">
    <location>
        <begin position="32"/>
        <end position="52"/>
    </location>
</feature>
<keyword evidence="4" id="KW-1185">Reference proteome</keyword>
<dbReference type="Pfam" id="PF13968">
    <property type="entry name" value="DUF4220"/>
    <property type="match status" value="1"/>
</dbReference>
<name>A0A9W8CFF1_9POAL</name>
<keyword evidence="1" id="KW-0812">Transmembrane</keyword>
<dbReference type="Proteomes" id="UP001164776">
    <property type="component" value="Unassembled WGS sequence"/>
</dbReference>
<sequence length="344" mass="38657">MIAAAGASGGLLMEKQSLLDAARALWNNVWEIRSMILVSLFLQVFLFLLGGMRRRSSSRFLSTLLWLAYLSVDSVAFYVLGHLAVRASEPGHQLVSFWAPFQLVHLGGQESITAFSKQDNELWLRHLLNLVTQVAVAGYVMAMTSWSDAWLRAAMVLMFLCGCFKYAERTLMLCSSDPVAVLSWWAKRYWSMKLNKPPQHDETDNDDDPAAALGRIRNMMSQGRSSSSGSYWRSRGNLYWDANALIPDLITVYAPINMVNKNVPGKLEELLMSSEEARRNAYEFVGAVLGHAFRQLYTKDLIRKFLHIVAAERLRRVTDIVALLYTSSSDSPTLFSVLSPMAAD</sequence>
<keyword evidence="1" id="KW-1133">Transmembrane helix</keyword>
<dbReference type="OrthoDB" id="691240at2759"/>
<dbReference type="InterPro" id="IPR025315">
    <property type="entry name" value="DUF4220"/>
</dbReference>
<organism evidence="3 4">
    <name type="scientific">Paspalum vaginatum</name>
    <name type="common">seashore paspalum</name>
    <dbReference type="NCBI Taxonomy" id="158149"/>
    <lineage>
        <taxon>Eukaryota</taxon>
        <taxon>Viridiplantae</taxon>
        <taxon>Streptophyta</taxon>
        <taxon>Embryophyta</taxon>
        <taxon>Tracheophyta</taxon>
        <taxon>Spermatophyta</taxon>
        <taxon>Magnoliopsida</taxon>
        <taxon>Liliopsida</taxon>
        <taxon>Poales</taxon>
        <taxon>Poaceae</taxon>
        <taxon>PACMAD clade</taxon>
        <taxon>Panicoideae</taxon>
        <taxon>Andropogonodae</taxon>
        <taxon>Paspaleae</taxon>
        <taxon>Paspalinae</taxon>
        <taxon>Paspalum</taxon>
    </lineage>
</organism>
<gene>
    <name evidence="3" type="ORF">BS78_K166300</name>
</gene>
<proteinExistence type="predicted"/>
<dbReference type="PANTHER" id="PTHR31325">
    <property type="entry name" value="OS01G0798800 PROTEIN-RELATED"/>
    <property type="match status" value="1"/>
</dbReference>
<accession>A0A9W8CFF1</accession>
<dbReference type="EMBL" id="MU629647">
    <property type="protein sequence ID" value="KAJ1255746.1"/>
    <property type="molecule type" value="Genomic_DNA"/>
</dbReference>
<keyword evidence="1" id="KW-0472">Membrane</keyword>